<gene>
    <name evidence="1" type="ORF">SVIM_LOCUS99336</name>
</gene>
<reference evidence="1" key="1">
    <citation type="submission" date="2019-03" db="EMBL/GenBank/DDBJ databases">
        <authorList>
            <person name="Mank J."/>
            <person name="Almeida P."/>
        </authorList>
    </citation>
    <scope>NUCLEOTIDE SEQUENCE</scope>
    <source>
        <strain evidence="1">78183</strain>
    </source>
</reference>
<sequence>MVGFCLLKIGGDDGKKMTKILGIRVTLGDVEQLSDDKASFKLFIFVTSIDSQKESLRSINTTSLKLNPTPKRRRLTRFELPLKA</sequence>
<organism evidence="1">
    <name type="scientific">Salix viminalis</name>
    <name type="common">Common osier</name>
    <name type="synonym">Basket willow</name>
    <dbReference type="NCBI Taxonomy" id="40686"/>
    <lineage>
        <taxon>Eukaryota</taxon>
        <taxon>Viridiplantae</taxon>
        <taxon>Streptophyta</taxon>
        <taxon>Embryophyta</taxon>
        <taxon>Tracheophyta</taxon>
        <taxon>Spermatophyta</taxon>
        <taxon>Magnoliopsida</taxon>
        <taxon>eudicotyledons</taxon>
        <taxon>Gunneridae</taxon>
        <taxon>Pentapetalae</taxon>
        <taxon>rosids</taxon>
        <taxon>fabids</taxon>
        <taxon>Malpighiales</taxon>
        <taxon>Salicaceae</taxon>
        <taxon>Saliceae</taxon>
        <taxon>Salix</taxon>
    </lineage>
</organism>
<protein>
    <submittedName>
        <fullName evidence="1">Uncharacterized protein</fullName>
    </submittedName>
</protein>
<evidence type="ECO:0000313" key="1">
    <source>
        <dbReference type="EMBL" id="VFU28903.1"/>
    </source>
</evidence>
<dbReference type="AlphaFoldDB" id="A0A6N2KQR2"/>
<proteinExistence type="predicted"/>
<accession>A0A6N2KQR2</accession>
<dbReference type="EMBL" id="CAADRP010000469">
    <property type="protein sequence ID" value="VFU28903.1"/>
    <property type="molecule type" value="Genomic_DNA"/>
</dbReference>
<name>A0A6N2KQR2_SALVM</name>